<dbReference type="RefSeq" id="XP_009551978.1">
    <property type="nucleotide sequence ID" value="XM_009553683.1"/>
</dbReference>
<sequence length="95" mass="10460">MSTCAQEGSYTAGWGESERERLWEKVEDDTNSSSGSSESTGSVKCFRGLVEDEAKAIGAVFEREMLPRLRTAGCRLSDGRKPWVERNEVITGVVV</sequence>
<organism evidence="1 2">
    <name type="scientific">Heterobasidion irregulare (strain TC 32-1)</name>
    <dbReference type="NCBI Taxonomy" id="747525"/>
    <lineage>
        <taxon>Eukaryota</taxon>
        <taxon>Fungi</taxon>
        <taxon>Dikarya</taxon>
        <taxon>Basidiomycota</taxon>
        <taxon>Agaricomycotina</taxon>
        <taxon>Agaricomycetes</taxon>
        <taxon>Russulales</taxon>
        <taxon>Bondarzewiaceae</taxon>
        <taxon>Heterobasidion</taxon>
        <taxon>Heterobasidion annosum species complex</taxon>
    </lineage>
</organism>
<dbReference type="InParanoid" id="W4JS57"/>
<name>W4JS57_HETIT</name>
<evidence type="ECO:0000313" key="2">
    <source>
        <dbReference type="Proteomes" id="UP000030671"/>
    </source>
</evidence>
<evidence type="ECO:0000313" key="1">
    <source>
        <dbReference type="EMBL" id="ETW75716.1"/>
    </source>
</evidence>
<dbReference type="Proteomes" id="UP000030671">
    <property type="component" value="Unassembled WGS sequence"/>
</dbReference>
<dbReference type="AlphaFoldDB" id="W4JS57"/>
<keyword evidence="2" id="KW-1185">Reference proteome</keyword>
<dbReference type="GeneID" id="20672998"/>
<gene>
    <name evidence="1" type="ORF">HETIRDRAFT_412118</name>
</gene>
<protein>
    <submittedName>
        <fullName evidence="1">Uncharacterized protein</fullName>
    </submittedName>
</protein>
<dbReference type="KEGG" id="hir:HETIRDRAFT_412118"/>
<reference evidence="1 2" key="1">
    <citation type="journal article" date="2012" name="New Phytol.">
        <title>Insight into trade-off between wood decay and parasitism from the genome of a fungal forest pathogen.</title>
        <authorList>
            <person name="Olson A."/>
            <person name="Aerts A."/>
            <person name="Asiegbu F."/>
            <person name="Belbahri L."/>
            <person name="Bouzid O."/>
            <person name="Broberg A."/>
            <person name="Canback B."/>
            <person name="Coutinho P.M."/>
            <person name="Cullen D."/>
            <person name="Dalman K."/>
            <person name="Deflorio G."/>
            <person name="van Diepen L.T."/>
            <person name="Dunand C."/>
            <person name="Duplessis S."/>
            <person name="Durling M."/>
            <person name="Gonthier P."/>
            <person name="Grimwood J."/>
            <person name="Fossdal C.G."/>
            <person name="Hansson D."/>
            <person name="Henrissat B."/>
            <person name="Hietala A."/>
            <person name="Himmelstrand K."/>
            <person name="Hoffmeister D."/>
            <person name="Hogberg N."/>
            <person name="James T.Y."/>
            <person name="Karlsson M."/>
            <person name="Kohler A."/>
            <person name="Kues U."/>
            <person name="Lee Y.H."/>
            <person name="Lin Y.C."/>
            <person name="Lind M."/>
            <person name="Lindquist E."/>
            <person name="Lombard V."/>
            <person name="Lucas S."/>
            <person name="Lunden K."/>
            <person name="Morin E."/>
            <person name="Murat C."/>
            <person name="Park J."/>
            <person name="Raffaello T."/>
            <person name="Rouze P."/>
            <person name="Salamov A."/>
            <person name="Schmutz J."/>
            <person name="Solheim H."/>
            <person name="Stahlberg J."/>
            <person name="Velez H."/>
            <person name="de Vries R.P."/>
            <person name="Wiebenga A."/>
            <person name="Woodward S."/>
            <person name="Yakovlev I."/>
            <person name="Garbelotto M."/>
            <person name="Martin F."/>
            <person name="Grigoriev I.V."/>
            <person name="Stenlid J."/>
        </authorList>
    </citation>
    <scope>NUCLEOTIDE SEQUENCE [LARGE SCALE GENOMIC DNA]</scope>
    <source>
        <strain evidence="1 2">TC 32-1</strain>
    </source>
</reference>
<accession>W4JS57</accession>
<dbReference type="EMBL" id="KI925465">
    <property type="protein sequence ID" value="ETW75716.1"/>
    <property type="molecule type" value="Genomic_DNA"/>
</dbReference>
<proteinExistence type="predicted"/>
<dbReference type="HOGENOM" id="CLU_2373060_0_0_1"/>